<dbReference type="InterPro" id="IPR005801">
    <property type="entry name" value="ADC_synthase"/>
</dbReference>
<evidence type="ECO:0000256" key="7">
    <source>
        <dbReference type="ARBA" id="ARBA00025634"/>
    </source>
</evidence>
<dbReference type="STRING" id="1122142.SAMN02910414_00720"/>
<organism evidence="11 12">
    <name type="scientific">Lachnobacterium bovis DSM 14045</name>
    <dbReference type="NCBI Taxonomy" id="1122142"/>
    <lineage>
        <taxon>Bacteria</taxon>
        <taxon>Bacillati</taxon>
        <taxon>Bacillota</taxon>
        <taxon>Clostridia</taxon>
        <taxon>Lachnospirales</taxon>
        <taxon>Lachnospiraceae</taxon>
        <taxon>Lachnobacterium</taxon>
    </lineage>
</organism>
<feature type="domain" description="Anthranilate synthase component I N-terminal" evidence="10">
    <location>
        <begin position="61"/>
        <end position="177"/>
    </location>
</feature>
<evidence type="ECO:0000259" key="9">
    <source>
        <dbReference type="Pfam" id="PF00425"/>
    </source>
</evidence>
<dbReference type="OrthoDB" id="9803598at2"/>
<dbReference type="Gene3D" id="3.60.120.10">
    <property type="entry name" value="Anthranilate synthase"/>
    <property type="match status" value="1"/>
</dbReference>
<evidence type="ECO:0000256" key="8">
    <source>
        <dbReference type="ARBA" id="ARBA00047683"/>
    </source>
</evidence>
<dbReference type="Proteomes" id="UP000183918">
    <property type="component" value="Unassembled WGS sequence"/>
</dbReference>
<dbReference type="GO" id="GO:0004049">
    <property type="term" value="F:anthranilate synthase activity"/>
    <property type="evidence" value="ECO:0007669"/>
    <property type="project" value="UniProtKB-EC"/>
</dbReference>
<protein>
    <recommendedName>
        <fullName evidence="3">Anthranilate synthase component 1</fullName>
    </recommendedName>
</protein>
<keyword evidence="5" id="KW-0460">Magnesium</keyword>
<comment type="function">
    <text evidence="7">Part of a heterotetrameric complex that catalyzes the two-step biosynthesis of anthranilate, an intermediate in the biosynthesis of L-tryptophan. In the first step, the glutamine-binding beta subunit (TrpG) of anthranilate synthase (AS) provides the glutamine amidotransferase activity which generates ammonia as a substrate that, along with chorismate, is used in the second step, catalyzed by the large alpha subunit of AS (TrpE) to produce anthranilate. In the absence of TrpG, TrpE can synthesize anthranilate directly from chorismate and high concentrations of ammonia.</text>
</comment>
<dbReference type="InterPro" id="IPR019999">
    <property type="entry name" value="Anth_synth_I-like"/>
</dbReference>
<sequence length="515" mass="59461">MKKRKMKIYMKTVEFAVDDQAIQIYKNYVGNSNGFMLESYEEINQVNNEADYDNIHNITNAKNNRFTIIGADVDEIIHSDKNSLVIEKKDGEKEVRKGNPYKLLKQYYEEFDILNLEDFKKETNFNFSGGLVGSLGFDFIRYIDKIPNTLEDKLGIERIQLMFSSRILVIDHYKRTLNAIVLYDPYSHKEKNISTVADYMIIKARFGKEIKEENDILNTENYKNFDEQGIIDGELIDASDTLESYTKKVKKIKEYIRDGHVFQTVLSQRWTVATRRDGFEIYEQLRKQNPSPYMFYFKFPEFEIIGSSPEMLVKQKDDKVFTCPIAGTRKRGQSYEEDMQLEKELISDEKEQAEHVMLVDLARNDMGKIAKFGSVKVEDFMKIKRFSQVMHIVSLVSGEKNEKIHPLDVIGSFLPAGTLSGAPKHRALEIIEELEESKRGLYGGATGYIDFSGNLDFCITIRTMVKKANEIYIQAGAGIVADSVPKLEYEECCNKAKALMKTIVEEEKMYDIANR</sequence>
<keyword evidence="12" id="KW-1185">Reference proteome</keyword>
<evidence type="ECO:0000256" key="4">
    <source>
        <dbReference type="ARBA" id="ARBA00022723"/>
    </source>
</evidence>
<dbReference type="SUPFAM" id="SSF56322">
    <property type="entry name" value="ADC synthase"/>
    <property type="match status" value="1"/>
</dbReference>
<dbReference type="InterPro" id="IPR015890">
    <property type="entry name" value="Chorismate_C"/>
</dbReference>
<feature type="domain" description="Chorismate-utilising enzyme C-terminal" evidence="9">
    <location>
        <begin position="243"/>
        <end position="495"/>
    </location>
</feature>
<dbReference type="AlphaFoldDB" id="A0A1H3H0L5"/>
<evidence type="ECO:0000256" key="6">
    <source>
        <dbReference type="ARBA" id="ARBA00023239"/>
    </source>
</evidence>
<keyword evidence="4" id="KW-0479">Metal-binding</keyword>
<comment type="cofactor">
    <cofactor evidence="1">
        <name>Mg(2+)</name>
        <dbReference type="ChEBI" id="CHEBI:18420"/>
    </cofactor>
</comment>
<dbReference type="InterPro" id="IPR006805">
    <property type="entry name" value="Anth_synth_I_N"/>
</dbReference>
<dbReference type="GO" id="GO:0046872">
    <property type="term" value="F:metal ion binding"/>
    <property type="evidence" value="ECO:0007669"/>
    <property type="project" value="UniProtKB-KW"/>
</dbReference>
<proteinExistence type="predicted"/>
<dbReference type="RefSeq" id="WP_074716223.1">
    <property type="nucleotide sequence ID" value="NZ_FNPG01000007.1"/>
</dbReference>
<dbReference type="PANTHER" id="PTHR11236:SF48">
    <property type="entry name" value="ISOCHORISMATE SYNTHASE MENF"/>
    <property type="match status" value="1"/>
</dbReference>
<dbReference type="GO" id="GO:0000162">
    <property type="term" value="P:L-tryptophan biosynthetic process"/>
    <property type="evidence" value="ECO:0007669"/>
    <property type="project" value="TreeGrafter"/>
</dbReference>
<dbReference type="PANTHER" id="PTHR11236">
    <property type="entry name" value="AMINOBENZOATE/ANTHRANILATE SYNTHASE"/>
    <property type="match status" value="1"/>
</dbReference>
<accession>A0A1H3H0L5</accession>
<dbReference type="PRINTS" id="PR00095">
    <property type="entry name" value="ANTSNTHASEI"/>
</dbReference>
<evidence type="ECO:0000256" key="3">
    <source>
        <dbReference type="ARBA" id="ARBA00020653"/>
    </source>
</evidence>
<evidence type="ECO:0000313" key="11">
    <source>
        <dbReference type="EMBL" id="SDY08458.1"/>
    </source>
</evidence>
<keyword evidence="6" id="KW-0456">Lyase</keyword>
<dbReference type="Pfam" id="PF04715">
    <property type="entry name" value="Anth_synt_I_N"/>
    <property type="match status" value="1"/>
</dbReference>
<comment type="catalytic activity">
    <reaction evidence="8">
        <text>chorismate + L-glutamine = anthranilate + pyruvate + L-glutamate + H(+)</text>
        <dbReference type="Rhea" id="RHEA:21732"/>
        <dbReference type="ChEBI" id="CHEBI:15361"/>
        <dbReference type="ChEBI" id="CHEBI:15378"/>
        <dbReference type="ChEBI" id="CHEBI:16567"/>
        <dbReference type="ChEBI" id="CHEBI:29748"/>
        <dbReference type="ChEBI" id="CHEBI:29985"/>
        <dbReference type="ChEBI" id="CHEBI:58359"/>
        <dbReference type="EC" id="4.1.3.27"/>
    </reaction>
</comment>
<name>A0A1H3H0L5_9FIRM</name>
<evidence type="ECO:0000256" key="1">
    <source>
        <dbReference type="ARBA" id="ARBA00001946"/>
    </source>
</evidence>
<dbReference type="EMBL" id="FNPG01000007">
    <property type="protein sequence ID" value="SDY08458.1"/>
    <property type="molecule type" value="Genomic_DNA"/>
</dbReference>
<dbReference type="Pfam" id="PF00425">
    <property type="entry name" value="Chorismate_bind"/>
    <property type="match status" value="1"/>
</dbReference>
<evidence type="ECO:0000313" key="12">
    <source>
        <dbReference type="Proteomes" id="UP000183918"/>
    </source>
</evidence>
<evidence type="ECO:0000256" key="5">
    <source>
        <dbReference type="ARBA" id="ARBA00022842"/>
    </source>
</evidence>
<gene>
    <name evidence="11" type="ORF">SAMN02910414_00720</name>
</gene>
<reference evidence="11 12" key="1">
    <citation type="submission" date="2016-10" db="EMBL/GenBank/DDBJ databases">
        <authorList>
            <person name="de Groot N.N."/>
        </authorList>
    </citation>
    <scope>NUCLEOTIDE SEQUENCE [LARGE SCALE GENOMIC DNA]</scope>
    <source>
        <strain evidence="11 12">DSM 14045</strain>
    </source>
</reference>
<evidence type="ECO:0000256" key="2">
    <source>
        <dbReference type="ARBA" id="ARBA00011575"/>
    </source>
</evidence>
<evidence type="ECO:0000259" key="10">
    <source>
        <dbReference type="Pfam" id="PF04715"/>
    </source>
</evidence>
<comment type="subunit">
    <text evidence="2">Heterotetramer consisting of two non-identical subunits: a beta subunit (TrpG) and a large alpha subunit (TrpE).</text>
</comment>